<dbReference type="EMBL" id="JAAOMA010000003">
    <property type="protein sequence ID" value="NHR04299.1"/>
    <property type="molecule type" value="Genomic_DNA"/>
</dbReference>
<dbReference type="Proteomes" id="UP001515641">
    <property type="component" value="Unassembled WGS sequence"/>
</dbReference>
<sequence>MTYPKKPLRRRYHPDPQPQPYHALPFAAQLPGQAGARYWQVPPLADRRQAYLLGREYAGHYLVFLQDNPGCADRFLLARIAQDVNFSDPSAASACWAGFFHLLEQVMTQSIAPLDVFEYIDRLNTYELSLQQILRQTPS</sequence>
<evidence type="ECO:0000313" key="1">
    <source>
        <dbReference type="EMBL" id="NHR04299.1"/>
    </source>
</evidence>
<gene>
    <name evidence="1" type="ORF">HA052_03725</name>
</gene>
<organism evidence="1 2">
    <name type="scientific">Chromobacterium fluminis</name>
    <dbReference type="NCBI Taxonomy" id="3044269"/>
    <lineage>
        <taxon>Bacteria</taxon>
        <taxon>Pseudomonadati</taxon>
        <taxon>Pseudomonadota</taxon>
        <taxon>Betaproteobacteria</taxon>
        <taxon>Neisseriales</taxon>
        <taxon>Chromobacteriaceae</taxon>
        <taxon>Chromobacterium</taxon>
    </lineage>
</organism>
<accession>A0ABX0KXQ1</accession>
<proteinExistence type="predicted"/>
<keyword evidence="2" id="KW-1185">Reference proteome</keyword>
<evidence type="ECO:0000313" key="2">
    <source>
        <dbReference type="Proteomes" id="UP001515641"/>
    </source>
</evidence>
<name>A0ABX0KXQ1_9NEIS</name>
<protein>
    <submittedName>
        <fullName evidence="1">Uncharacterized protein</fullName>
    </submittedName>
</protein>
<comment type="caution">
    <text evidence="1">The sequence shown here is derived from an EMBL/GenBank/DDBJ whole genome shotgun (WGS) entry which is preliminary data.</text>
</comment>
<dbReference type="RefSeq" id="WP_107731885.1">
    <property type="nucleotide sequence ID" value="NZ_JAAOMA010000003.1"/>
</dbReference>
<reference evidence="1 2" key="1">
    <citation type="submission" date="2020-03" db="EMBL/GenBank/DDBJ databases">
        <title>Draft genome sequence of environmentally isolated cultures.</title>
        <authorList>
            <person name="Wilson H.S."/>
            <person name="De Leon M.E."/>
        </authorList>
    </citation>
    <scope>NUCLEOTIDE SEQUENCE [LARGE SCALE GENOMIC DNA]</scope>
    <source>
        <strain evidence="1 2">HSC-31F16</strain>
    </source>
</reference>